<evidence type="ECO:0000313" key="2">
    <source>
        <dbReference type="EMBL" id="KIL49521.1"/>
    </source>
</evidence>
<name>A0A0C2VYR9_9BACL</name>
<gene>
    <name evidence="2" type="ORF">KP78_09890</name>
</gene>
<keyword evidence="1" id="KW-0472">Membrane</keyword>
<keyword evidence="1" id="KW-0812">Transmembrane</keyword>
<reference evidence="2 3" key="1">
    <citation type="submission" date="2015-01" db="EMBL/GenBank/DDBJ databases">
        <title>Genome sequencing of Jeotgalibacillus soli.</title>
        <authorList>
            <person name="Goh K.M."/>
            <person name="Chan K.-G."/>
            <person name="Yaakop A.S."/>
            <person name="Ee R."/>
            <person name="Gan H.M."/>
            <person name="Chan C.S."/>
        </authorList>
    </citation>
    <scope>NUCLEOTIDE SEQUENCE [LARGE SCALE GENOMIC DNA]</scope>
    <source>
        <strain evidence="2 3">P9</strain>
    </source>
</reference>
<dbReference type="Proteomes" id="UP000031938">
    <property type="component" value="Unassembled WGS sequence"/>
</dbReference>
<comment type="caution">
    <text evidence="2">The sequence shown here is derived from an EMBL/GenBank/DDBJ whole genome shotgun (WGS) entry which is preliminary data.</text>
</comment>
<evidence type="ECO:0000313" key="3">
    <source>
        <dbReference type="Proteomes" id="UP000031938"/>
    </source>
</evidence>
<proteinExistence type="predicted"/>
<keyword evidence="3" id="KW-1185">Reference proteome</keyword>
<keyword evidence="1" id="KW-1133">Transmembrane helix</keyword>
<dbReference type="EMBL" id="JXRP01000009">
    <property type="protein sequence ID" value="KIL49521.1"/>
    <property type="molecule type" value="Genomic_DNA"/>
</dbReference>
<evidence type="ECO:0000256" key="1">
    <source>
        <dbReference type="SAM" id="Phobius"/>
    </source>
</evidence>
<accession>A0A0C2VYR9</accession>
<organism evidence="2 3">
    <name type="scientific">Jeotgalibacillus soli</name>
    <dbReference type="NCBI Taxonomy" id="889306"/>
    <lineage>
        <taxon>Bacteria</taxon>
        <taxon>Bacillati</taxon>
        <taxon>Bacillota</taxon>
        <taxon>Bacilli</taxon>
        <taxon>Bacillales</taxon>
        <taxon>Caryophanaceae</taxon>
        <taxon>Jeotgalibacillus</taxon>
    </lineage>
</organism>
<sequence>MYPAHEEKLGLSICGFILFLFVPCLATAELANPLDNAAFNRYLAMFIVASILCAVTAILPIVALLSLTKEVY</sequence>
<dbReference type="RefSeq" id="WP_041086738.1">
    <property type="nucleotide sequence ID" value="NZ_JXRP01000009.1"/>
</dbReference>
<feature type="transmembrane region" description="Helical" evidence="1">
    <location>
        <begin position="42"/>
        <end position="67"/>
    </location>
</feature>
<protein>
    <submittedName>
        <fullName evidence="2">Uncharacterized protein</fullName>
    </submittedName>
</protein>
<dbReference type="PATRIC" id="fig|889306.3.peg.995"/>
<dbReference type="STRING" id="889306.KP78_09890"/>
<dbReference type="AlphaFoldDB" id="A0A0C2VYR9"/>